<comment type="caution">
    <text evidence="1">The sequence shown here is derived from an EMBL/GenBank/DDBJ whole genome shotgun (WGS) entry which is preliminary data.</text>
</comment>
<sequence length="47" mass="5790">MFRWKPYFDGFCEIREFDELKVCARKLTAKNEFDKQTLWAQTNNTRL</sequence>
<accession>A0ACA9RY30</accession>
<reference evidence="1" key="1">
    <citation type="submission" date="2021-06" db="EMBL/GenBank/DDBJ databases">
        <authorList>
            <person name="Kallberg Y."/>
            <person name="Tangrot J."/>
            <person name="Rosling A."/>
        </authorList>
    </citation>
    <scope>NUCLEOTIDE SEQUENCE</scope>
    <source>
        <strain evidence="1">MA461A</strain>
    </source>
</reference>
<proteinExistence type="predicted"/>
<dbReference type="EMBL" id="CAJVQC010075169">
    <property type="protein sequence ID" value="CAG8813634.1"/>
    <property type="molecule type" value="Genomic_DNA"/>
</dbReference>
<name>A0ACA9RY30_9GLOM</name>
<gene>
    <name evidence="1" type="ORF">RPERSI_LOCUS23811</name>
</gene>
<keyword evidence="2" id="KW-1185">Reference proteome</keyword>
<evidence type="ECO:0000313" key="2">
    <source>
        <dbReference type="Proteomes" id="UP000789920"/>
    </source>
</evidence>
<dbReference type="Proteomes" id="UP000789920">
    <property type="component" value="Unassembled WGS sequence"/>
</dbReference>
<evidence type="ECO:0000313" key="1">
    <source>
        <dbReference type="EMBL" id="CAG8813634.1"/>
    </source>
</evidence>
<protein>
    <submittedName>
        <fullName evidence="1">4293_t:CDS:1</fullName>
    </submittedName>
</protein>
<organism evidence="1 2">
    <name type="scientific">Racocetra persica</name>
    <dbReference type="NCBI Taxonomy" id="160502"/>
    <lineage>
        <taxon>Eukaryota</taxon>
        <taxon>Fungi</taxon>
        <taxon>Fungi incertae sedis</taxon>
        <taxon>Mucoromycota</taxon>
        <taxon>Glomeromycotina</taxon>
        <taxon>Glomeromycetes</taxon>
        <taxon>Diversisporales</taxon>
        <taxon>Gigasporaceae</taxon>
        <taxon>Racocetra</taxon>
    </lineage>
</organism>
<feature type="non-terminal residue" evidence="1">
    <location>
        <position position="47"/>
    </location>
</feature>